<organism evidence="5 6">
    <name type="scientific">Sphingomonas lenta</name>
    <dbReference type="NCBI Taxonomy" id="1141887"/>
    <lineage>
        <taxon>Bacteria</taxon>
        <taxon>Pseudomonadati</taxon>
        <taxon>Pseudomonadota</taxon>
        <taxon>Alphaproteobacteria</taxon>
        <taxon>Sphingomonadales</taxon>
        <taxon>Sphingomonadaceae</taxon>
        <taxon>Sphingomonas</taxon>
    </lineage>
</organism>
<evidence type="ECO:0000256" key="1">
    <source>
        <dbReference type="ARBA" id="ARBA00022679"/>
    </source>
</evidence>
<accession>A0A2A2SHD7</accession>
<dbReference type="GO" id="GO:0016757">
    <property type="term" value="F:glycosyltransferase activity"/>
    <property type="evidence" value="ECO:0007669"/>
    <property type="project" value="InterPro"/>
</dbReference>
<keyword evidence="1 5" id="KW-0808">Transferase</keyword>
<dbReference type="EMBL" id="NSLI01000002">
    <property type="protein sequence ID" value="PAX08625.1"/>
    <property type="molecule type" value="Genomic_DNA"/>
</dbReference>
<sequence length="446" mass="46114">MTTRLLMTADAVGGVWQYATELAAALVPHGVETTIAVLGPAPSAEQLADLYAGAEAQARLSPHSIRHPGLEPGPMRGTRVREGAVEQADARGCRIKSGMTETVGAGGVRVLPTDLPLDWLAAGPDPVLAAGQALADLARDLRADIVHLNSPTLAARARFAQPVVAVAHGCVATWWRAANGCAPDPAYAWQADLMRAGLLAADVAVAPSISFAADLQATYALPTAPLAIHNGRTPLAPSPLWGASGRSASQADLNRPGDGLPDAGRGEGQYVKPAAHAFTAGRLWDRVKGTAILDRVAQRLSVPLRAAGALTGPHGETVAPEHLTLLGNLSAPALAAELARQPVFVSAATFEPFGLAVLEAAQAGCALVLSDIPTFRELWDGAALFVPADNDAAYVAVIEELIADPIQREALGQAALRRAARYTPEATAAAMADIYARLSPARKAAA</sequence>
<dbReference type="SUPFAM" id="SSF53756">
    <property type="entry name" value="UDP-Glycosyltransferase/glycogen phosphorylase"/>
    <property type="match status" value="1"/>
</dbReference>
<dbReference type="PANTHER" id="PTHR46401:SF2">
    <property type="entry name" value="GLYCOSYLTRANSFERASE WBBK-RELATED"/>
    <property type="match status" value="1"/>
</dbReference>
<dbReference type="PANTHER" id="PTHR46401">
    <property type="entry name" value="GLYCOSYLTRANSFERASE WBBK-RELATED"/>
    <property type="match status" value="1"/>
</dbReference>
<dbReference type="InterPro" id="IPR028098">
    <property type="entry name" value="Glyco_trans_4-like_N"/>
</dbReference>
<evidence type="ECO:0000313" key="5">
    <source>
        <dbReference type="EMBL" id="PAX08625.1"/>
    </source>
</evidence>
<evidence type="ECO:0000256" key="2">
    <source>
        <dbReference type="SAM" id="MobiDB-lite"/>
    </source>
</evidence>
<dbReference type="Gene3D" id="3.40.50.2000">
    <property type="entry name" value="Glycogen Phosphorylase B"/>
    <property type="match status" value="2"/>
</dbReference>
<dbReference type="GO" id="GO:0009103">
    <property type="term" value="P:lipopolysaccharide biosynthetic process"/>
    <property type="evidence" value="ECO:0007669"/>
    <property type="project" value="TreeGrafter"/>
</dbReference>
<dbReference type="RefSeq" id="WP_095997136.1">
    <property type="nucleotide sequence ID" value="NZ_NSLI01000002.1"/>
</dbReference>
<dbReference type="OrthoDB" id="7847955at2"/>
<dbReference type="AlphaFoldDB" id="A0A2A2SHD7"/>
<feature type="domain" description="Glycosyltransferase subfamily 4-like N-terminal" evidence="4">
    <location>
        <begin position="120"/>
        <end position="231"/>
    </location>
</feature>
<dbReference type="Pfam" id="PF13439">
    <property type="entry name" value="Glyco_transf_4"/>
    <property type="match status" value="1"/>
</dbReference>
<comment type="caution">
    <text evidence="5">The sequence shown here is derived from an EMBL/GenBank/DDBJ whole genome shotgun (WGS) entry which is preliminary data.</text>
</comment>
<gene>
    <name evidence="5" type="ORF">CKY28_04420</name>
</gene>
<feature type="region of interest" description="Disordered" evidence="2">
    <location>
        <begin position="239"/>
        <end position="265"/>
    </location>
</feature>
<evidence type="ECO:0000259" key="4">
    <source>
        <dbReference type="Pfam" id="PF13439"/>
    </source>
</evidence>
<evidence type="ECO:0000259" key="3">
    <source>
        <dbReference type="Pfam" id="PF00534"/>
    </source>
</evidence>
<feature type="domain" description="Glycosyl transferase family 1" evidence="3">
    <location>
        <begin position="320"/>
        <end position="415"/>
    </location>
</feature>
<reference evidence="6" key="1">
    <citation type="submission" date="2017-09" db="EMBL/GenBank/DDBJ databases">
        <authorList>
            <person name="Feng G."/>
            <person name="Zhu H."/>
        </authorList>
    </citation>
    <scope>NUCLEOTIDE SEQUENCE [LARGE SCALE GENOMIC DNA]</scope>
    <source>
        <strain evidence="6">1PNM-20</strain>
    </source>
</reference>
<dbReference type="CDD" id="cd03801">
    <property type="entry name" value="GT4_PimA-like"/>
    <property type="match status" value="1"/>
</dbReference>
<dbReference type="Proteomes" id="UP000218151">
    <property type="component" value="Unassembled WGS sequence"/>
</dbReference>
<proteinExistence type="predicted"/>
<evidence type="ECO:0000313" key="6">
    <source>
        <dbReference type="Proteomes" id="UP000218151"/>
    </source>
</evidence>
<protein>
    <submittedName>
        <fullName evidence="5">Glycosyl transferase family 1</fullName>
    </submittedName>
</protein>
<keyword evidence="6" id="KW-1185">Reference proteome</keyword>
<dbReference type="Pfam" id="PF00534">
    <property type="entry name" value="Glycos_transf_1"/>
    <property type="match status" value="1"/>
</dbReference>
<dbReference type="InterPro" id="IPR001296">
    <property type="entry name" value="Glyco_trans_1"/>
</dbReference>
<name>A0A2A2SHD7_9SPHN</name>